<feature type="compositionally biased region" description="Polar residues" evidence="1">
    <location>
        <begin position="749"/>
        <end position="763"/>
    </location>
</feature>
<feature type="compositionally biased region" description="Low complexity" evidence="1">
    <location>
        <begin position="731"/>
        <end position="743"/>
    </location>
</feature>
<feature type="region of interest" description="Disordered" evidence="1">
    <location>
        <begin position="13"/>
        <end position="54"/>
    </location>
</feature>
<feature type="region of interest" description="Disordered" evidence="1">
    <location>
        <begin position="671"/>
        <end position="779"/>
    </location>
</feature>
<protein>
    <submittedName>
        <fullName evidence="2">Uncharacterized protein</fullName>
    </submittedName>
</protein>
<reference evidence="2 3" key="1">
    <citation type="submission" date="2016-07" db="EMBL/GenBank/DDBJ databases">
        <title>Pervasive Adenine N6-methylation of Active Genes in Fungi.</title>
        <authorList>
            <consortium name="DOE Joint Genome Institute"/>
            <person name="Mondo S.J."/>
            <person name="Dannebaum R.O."/>
            <person name="Kuo R.C."/>
            <person name="Labutti K."/>
            <person name="Haridas S."/>
            <person name="Kuo A."/>
            <person name="Salamov A."/>
            <person name="Ahrendt S.R."/>
            <person name="Lipzen A."/>
            <person name="Sullivan W."/>
            <person name="Andreopoulos W.B."/>
            <person name="Clum A."/>
            <person name="Lindquist E."/>
            <person name="Daum C."/>
            <person name="Ramamoorthy G.K."/>
            <person name="Gryganskyi A."/>
            <person name="Culley D."/>
            <person name="Magnuson J.K."/>
            <person name="James T.Y."/>
            <person name="O'Malley M.A."/>
            <person name="Stajich J.E."/>
            <person name="Spatafora J.W."/>
            <person name="Visel A."/>
            <person name="Grigoriev I.V."/>
        </authorList>
    </citation>
    <scope>NUCLEOTIDE SEQUENCE [LARGE SCALE GENOMIC DNA]</scope>
    <source>
        <strain evidence="2 3">PL171</strain>
    </source>
</reference>
<feature type="compositionally biased region" description="Polar residues" evidence="1">
    <location>
        <begin position="39"/>
        <end position="54"/>
    </location>
</feature>
<feature type="compositionally biased region" description="Low complexity" evidence="1">
    <location>
        <begin position="678"/>
        <end position="690"/>
    </location>
</feature>
<comment type="caution">
    <text evidence="2">The sequence shown here is derived from an EMBL/GenBank/DDBJ whole genome shotgun (WGS) entry which is preliminary data.</text>
</comment>
<proteinExistence type="predicted"/>
<keyword evidence="3" id="KW-1185">Reference proteome</keyword>
<dbReference type="Proteomes" id="UP000193411">
    <property type="component" value="Unassembled WGS sequence"/>
</dbReference>
<organism evidence="2 3">
    <name type="scientific">Catenaria anguillulae PL171</name>
    <dbReference type="NCBI Taxonomy" id="765915"/>
    <lineage>
        <taxon>Eukaryota</taxon>
        <taxon>Fungi</taxon>
        <taxon>Fungi incertae sedis</taxon>
        <taxon>Blastocladiomycota</taxon>
        <taxon>Blastocladiomycetes</taxon>
        <taxon>Blastocladiales</taxon>
        <taxon>Catenariaceae</taxon>
        <taxon>Catenaria</taxon>
    </lineage>
</organism>
<evidence type="ECO:0000313" key="3">
    <source>
        <dbReference type="Proteomes" id="UP000193411"/>
    </source>
</evidence>
<gene>
    <name evidence="2" type="ORF">BCR44DRAFT_1461707</name>
</gene>
<accession>A0A1Y2HJ58</accession>
<feature type="region of interest" description="Disordered" evidence="1">
    <location>
        <begin position="267"/>
        <end position="339"/>
    </location>
</feature>
<dbReference type="STRING" id="765915.A0A1Y2HJ58"/>
<feature type="compositionally biased region" description="Low complexity" evidence="1">
    <location>
        <begin position="295"/>
        <end position="321"/>
    </location>
</feature>
<evidence type="ECO:0000256" key="1">
    <source>
        <dbReference type="SAM" id="MobiDB-lite"/>
    </source>
</evidence>
<dbReference type="AlphaFoldDB" id="A0A1Y2HJ58"/>
<name>A0A1Y2HJ58_9FUNG</name>
<feature type="compositionally biased region" description="Low complexity" evidence="1">
    <location>
        <begin position="267"/>
        <end position="287"/>
    </location>
</feature>
<feature type="compositionally biased region" description="Acidic residues" evidence="1">
    <location>
        <begin position="720"/>
        <end position="730"/>
    </location>
</feature>
<sequence length="779" mass="82643">MTLLLVRSQQQYPHNHNHNHTGSLQQHHHHRHQNNNMNGFSTSPSAPTHFGNASSPAIFPAIQQHLLQHTHAAFVWHPTSASAPSDSALTRQGNAILALYHAQLRDLPLGLPSTACSLSIATPGANPTPLRQVGLQLPHAAHLMDASDLALVTELLRLTLAGVKHLTIISDALGIQPALRHLSESGTVRVVWITSLPIQVVAASVPAVHVQSVDDMLWSSIPRNVSATHLAANVNGSSTNLAGANAAGTGASPLRYTTSAAQLSTMSSTASMSSASAASGHSPTLKPRAPPPPTQSQQQQQQQQLAPSGASSTSIASMTSSNPAFNPHPHPPHVTKWVPLGPPPDPEFIPLRHVSFGPLFHALHHPAIRDRLGPNYAQPIDLSLLGGILKQAMDPFASLKLYLQAAADCGLLRLSHMGSRCLLKVVNPNWLAQWEPYEPDCVLVPGVASSHLQRRTGSVVGLNNLASTAAAAANAGTDAQALGTPDDDMPLSEAELTPFLPLLHAFCMARMRYPPPIRTPAIGPLLKPMFARGDLAPWRKLSEYLADAEKRGVVTLTRLGVNGDVEVAVREKACAGVWEEVRERYGAFREASPAVPRDDEAAHANANVQFGGYVPQHQQPLPAHMYAAPPHQQAPYGHHPMHPPHLMYSQPMHVPQPHAYMAMPPTMLHPQPVTALMPPTSSSPPHSTSSAAKQARSPLATAAAMTVAHQPTSMSSSSSGDDDDEEEDDSAFTFTARSSAAATPLHGTSGASRNASVQSSPVHVNQIAGAPVVGPPPGF</sequence>
<evidence type="ECO:0000313" key="2">
    <source>
        <dbReference type="EMBL" id="ORZ34579.1"/>
    </source>
</evidence>
<dbReference type="EMBL" id="MCFL01000027">
    <property type="protein sequence ID" value="ORZ34579.1"/>
    <property type="molecule type" value="Genomic_DNA"/>
</dbReference>
<dbReference type="OrthoDB" id="5580615at2759"/>